<feature type="region of interest" description="Disordered" evidence="1">
    <location>
        <begin position="182"/>
        <end position="216"/>
    </location>
</feature>
<evidence type="ECO:0000313" key="3">
    <source>
        <dbReference type="Proteomes" id="UP001162483"/>
    </source>
</evidence>
<feature type="compositionally biased region" description="Basic and acidic residues" evidence="1">
    <location>
        <begin position="72"/>
        <end position="84"/>
    </location>
</feature>
<feature type="compositionally biased region" description="Basic and acidic residues" evidence="1">
    <location>
        <begin position="30"/>
        <end position="50"/>
    </location>
</feature>
<evidence type="ECO:0000256" key="1">
    <source>
        <dbReference type="SAM" id="MobiDB-lite"/>
    </source>
</evidence>
<feature type="region of interest" description="Disordered" evidence="1">
    <location>
        <begin position="22"/>
        <end position="86"/>
    </location>
</feature>
<organism evidence="2 3">
    <name type="scientific">Staurois parvus</name>
    <dbReference type="NCBI Taxonomy" id="386267"/>
    <lineage>
        <taxon>Eukaryota</taxon>
        <taxon>Metazoa</taxon>
        <taxon>Chordata</taxon>
        <taxon>Craniata</taxon>
        <taxon>Vertebrata</taxon>
        <taxon>Euteleostomi</taxon>
        <taxon>Amphibia</taxon>
        <taxon>Batrachia</taxon>
        <taxon>Anura</taxon>
        <taxon>Neobatrachia</taxon>
        <taxon>Ranoidea</taxon>
        <taxon>Ranidae</taxon>
        <taxon>Staurois</taxon>
    </lineage>
</organism>
<name>A0ABN9BV95_9NEOB</name>
<reference evidence="2" key="1">
    <citation type="submission" date="2023-05" db="EMBL/GenBank/DDBJ databases">
        <authorList>
            <person name="Stuckert A."/>
        </authorList>
    </citation>
    <scope>NUCLEOTIDE SEQUENCE</scope>
</reference>
<accession>A0ABN9BV95</accession>
<evidence type="ECO:0000313" key="2">
    <source>
        <dbReference type="EMBL" id="CAI9551434.1"/>
    </source>
</evidence>
<dbReference type="EMBL" id="CATNWA010006115">
    <property type="protein sequence ID" value="CAI9551434.1"/>
    <property type="molecule type" value="Genomic_DNA"/>
</dbReference>
<gene>
    <name evidence="2" type="ORF">SPARVUS_LOCUS3745248</name>
</gene>
<comment type="caution">
    <text evidence="2">The sequence shown here is derived from an EMBL/GenBank/DDBJ whole genome shotgun (WGS) entry which is preliminary data.</text>
</comment>
<keyword evidence="3" id="KW-1185">Reference proteome</keyword>
<proteinExistence type="predicted"/>
<protein>
    <submittedName>
        <fullName evidence="2">Uncharacterized protein</fullName>
    </submittedName>
</protein>
<sequence length="257" mass="28732">MAATLDRVRISASELRNLLAAGESAGSRGAVKEMREPRQRKDNRRPDIEIYKPGLSRLRNKSKLDFSGTGIDHTEGLQSEKENDIDSVNGISPSAASGVEVQEENDMEHDGLLFPTSEILDRKSTKRAKKPDRLIYQPGRRLQAVVKESIGDMTEDIVGKTEQMKIVNEEGLDNAVKSHKFPLEEGNKATKNDKYKRSEREKNNKTGEEKLIYQDKERRSTSLARLNGIPIQTSEGLAHELVAPVLLEAIIAVKKVF</sequence>
<dbReference type="Proteomes" id="UP001162483">
    <property type="component" value="Unassembled WGS sequence"/>
</dbReference>